<accession>A0ABD1BX13</accession>
<feature type="compositionally biased region" description="Basic and acidic residues" evidence="1">
    <location>
        <begin position="72"/>
        <end position="93"/>
    </location>
</feature>
<keyword evidence="4" id="KW-1185">Reference proteome</keyword>
<protein>
    <submittedName>
        <fullName evidence="3">Uncharacterized protein</fullName>
    </submittedName>
</protein>
<feature type="transmembrane region" description="Helical" evidence="2">
    <location>
        <begin position="12"/>
        <end position="36"/>
    </location>
</feature>
<gene>
    <name evidence="3" type="ORF">V5N11_026290</name>
</gene>
<feature type="region of interest" description="Disordered" evidence="1">
    <location>
        <begin position="62"/>
        <end position="223"/>
    </location>
</feature>
<feature type="compositionally biased region" description="Acidic residues" evidence="1">
    <location>
        <begin position="157"/>
        <end position="167"/>
    </location>
</feature>
<proteinExistence type="predicted"/>
<evidence type="ECO:0000256" key="2">
    <source>
        <dbReference type="SAM" id="Phobius"/>
    </source>
</evidence>
<reference evidence="3 4" key="1">
    <citation type="submission" date="2024-04" db="EMBL/GenBank/DDBJ databases">
        <title>Genome assembly C_amara_ONT_v2.</title>
        <authorList>
            <person name="Yant L."/>
            <person name="Moore C."/>
            <person name="Slenker M."/>
        </authorList>
    </citation>
    <scope>NUCLEOTIDE SEQUENCE [LARGE SCALE GENOMIC DNA]</scope>
    <source>
        <tissue evidence="3">Leaf</tissue>
    </source>
</reference>
<keyword evidence="2" id="KW-1133">Transmembrane helix</keyword>
<dbReference type="PANTHER" id="PTHR33098:SF61">
    <property type="entry name" value="DUF4408 DOMAIN-CONTAINING PROTEIN"/>
    <property type="match status" value="1"/>
</dbReference>
<dbReference type="InterPro" id="IPR008480">
    <property type="entry name" value="DUF761_pln"/>
</dbReference>
<dbReference type="AlphaFoldDB" id="A0ABD1BX13"/>
<dbReference type="Pfam" id="PF05553">
    <property type="entry name" value="DUF761"/>
    <property type="match status" value="1"/>
</dbReference>
<keyword evidence="2" id="KW-0472">Membrane</keyword>
<evidence type="ECO:0000256" key="1">
    <source>
        <dbReference type="SAM" id="MobiDB-lite"/>
    </source>
</evidence>
<sequence length="278" mass="31124">MSTSRTLIISSVLVGGISLMISSVLNFSVTGVRFFLPTLKPFFVINGIIFALAASTSLLGNGSHDSPATKHHHDDNNHLYEHDHHVHDHDRDGSSNNSSNSSSDQYNNKVHQEEKFPVRSESGSGSYRVSSIGAPVKPVGLRRPPTAPLKPFPQDDTSSDETETMEEMWERVKADKQPRKPKTWQGDVISRKDTKMTSTSSYPSPSRARKPPPSPAPATGKKLMERIPSWVKLKKELSMGREELNSRVEAFISKFKDEMKLERLESLRRPKLFSSSQR</sequence>
<feature type="compositionally biased region" description="Basic and acidic residues" evidence="1">
    <location>
        <begin position="168"/>
        <end position="178"/>
    </location>
</feature>
<feature type="compositionally biased region" description="Low complexity" evidence="1">
    <location>
        <begin position="119"/>
        <end position="131"/>
    </location>
</feature>
<dbReference type="EMBL" id="JBANAX010000118">
    <property type="protein sequence ID" value="KAL1221749.1"/>
    <property type="molecule type" value="Genomic_DNA"/>
</dbReference>
<dbReference type="PANTHER" id="PTHR33098">
    <property type="entry name" value="COTTON FIBER (DUF761)"/>
    <property type="match status" value="1"/>
</dbReference>
<comment type="caution">
    <text evidence="3">The sequence shown here is derived from an EMBL/GenBank/DDBJ whole genome shotgun (WGS) entry which is preliminary data.</text>
</comment>
<organism evidence="3 4">
    <name type="scientific">Cardamine amara subsp. amara</name>
    <dbReference type="NCBI Taxonomy" id="228776"/>
    <lineage>
        <taxon>Eukaryota</taxon>
        <taxon>Viridiplantae</taxon>
        <taxon>Streptophyta</taxon>
        <taxon>Embryophyta</taxon>
        <taxon>Tracheophyta</taxon>
        <taxon>Spermatophyta</taxon>
        <taxon>Magnoliopsida</taxon>
        <taxon>eudicotyledons</taxon>
        <taxon>Gunneridae</taxon>
        <taxon>Pentapetalae</taxon>
        <taxon>rosids</taxon>
        <taxon>malvids</taxon>
        <taxon>Brassicales</taxon>
        <taxon>Brassicaceae</taxon>
        <taxon>Cardamineae</taxon>
        <taxon>Cardamine</taxon>
    </lineage>
</organism>
<feature type="compositionally biased region" description="Low complexity" evidence="1">
    <location>
        <begin position="94"/>
        <end position="103"/>
    </location>
</feature>
<dbReference type="Proteomes" id="UP001558713">
    <property type="component" value="Unassembled WGS sequence"/>
</dbReference>
<evidence type="ECO:0000313" key="3">
    <source>
        <dbReference type="EMBL" id="KAL1221749.1"/>
    </source>
</evidence>
<evidence type="ECO:0000313" key="4">
    <source>
        <dbReference type="Proteomes" id="UP001558713"/>
    </source>
</evidence>
<keyword evidence="2" id="KW-0812">Transmembrane</keyword>
<feature type="transmembrane region" description="Helical" evidence="2">
    <location>
        <begin position="42"/>
        <end position="60"/>
    </location>
</feature>
<name>A0ABD1BX13_CARAN</name>